<dbReference type="AlphaFoldDB" id="K0RJE7"/>
<keyword evidence="1" id="KW-0732">Signal</keyword>
<protein>
    <recommendedName>
        <fullName evidence="4">PSI domain-containing protein</fullName>
    </recommendedName>
</protein>
<name>K0RJE7_THAOC</name>
<dbReference type="Proteomes" id="UP000266841">
    <property type="component" value="Unassembled WGS sequence"/>
</dbReference>
<evidence type="ECO:0000256" key="1">
    <source>
        <dbReference type="SAM" id="SignalP"/>
    </source>
</evidence>
<proteinExistence type="predicted"/>
<comment type="caution">
    <text evidence="2">The sequence shown here is derived from an EMBL/GenBank/DDBJ whole genome shotgun (WGS) entry which is preliminary data.</text>
</comment>
<keyword evidence="3" id="KW-1185">Reference proteome</keyword>
<sequence>LVLLLTSAMMSLNGLAQTLHKRHNLQKEALIPGSQNMTCNILPPTVVCLDKKCLVCNSHRPQSEVCITDGDDYPSLECVQTREDLQLSAMRFTPRKYKVQISWLACAWFQGGADGIESI</sequence>
<evidence type="ECO:0000313" key="2">
    <source>
        <dbReference type="EMBL" id="EJK53813.1"/>
    </source>
</evidence>
<reference evidence="2 3" key="1">
    <citation type="journal article" date="2012" name="Genome Biol.">
        <title>Genome and low-iron response of an oceanic diatom adapted to chronic iron limitation.</title>
        <authorList>
            <person name="Lommer M."/>
            <person name="Specht M."/>
            <person name="Roy A.S."/>
            <person name="Kraemer L."/>
            <person name="Andreson R."/>
            <person name="Gutowska M.A."/>
            <person name="Wolf J."/>
            <person name="Bergner S.V."/>
            <person name="Schilhabel M.B."/>
            <person name="Klostermeier U.C."/>
            <person name="Beiko R.G."/>
            <person name="Rosenstiel P."/>
            <person name="Hippler M."/>
            <person name="Laroche J."/>
        </authorList>
    </citation>
    <scope>NUCLEOTIDE SEQUENCE [LARGE SCALE GENOMIC DNA]</scope>
    <source>
        <strain evidence="2 3">CCMP1005</strain>
    </source>
</reference>
<evidence type="ECO:0008006" key="4">
    <source>
        <dbReference type="Google" id="ProtNLM"/>
    </source>
</evidence>
<dbReference type="EMBL" id="AGNL01036959">
    <property type="protein sequence ID" value="EJK53813.1"/>
    <property type="molecule type" value="Genomic_DNA"/>
</dbReference>
<feature type="chain" id="PRO_5003836345" description="PSI domain-containing protein" evidence="1">
    <location>
        <begin position="17"/>
        <end position="119"/>
    </location>
</feature>
<gene>
    <name evidence="2" type="ORF">THAOC_26669</name>
</gene>
<accession>K0RJE7</accession>
<organism evidence="2 3">
    <name type="scientific">Thalassiosira oceanica</name>
    <name type="common">Marine diatom</name>
    <dbReference type="NCBI Taxonomy" id="159749"/>
    <lineage>
        <taxon>Eukaryota</taxon>
        <taxon>Sar</taxon>
        <taxon>Stramenopiles</taxon>
        <taxon>Ochrophyta</taxon>
        <taxon>Bacillariophyta</taxon>
        <taxon>Coscinodiscophyceae</taxon>
        <taxon>Thalassiosirophycidae</taxon>
        <taxon>Thalassiosirales</taxon>
        <taxon>Thalassiosiraceae</taxon>
        <taxon>Thalassiosira</taxon>
    </lineage>
</organism>
<feature type="non-terminal residue" evidence="2">
    <location>
        <position position="1"/>
    </location>
</feature>
<evidence type="ECO:0000313" key="3">
    <source>
        <dbReference type="Proteomes" id="UP000266841"/>
    </source>
</evidence>
<feature type="signal peptide" evidence="1">
    <location>
        <begin position="1"/>
        <end position="16"/>
    </location>
</feature>